<gene>
    <name evidence="2" type="ORF">GOP47_0009540</name>
</gene>
<feature type="region of interest" description="Disordered" evidence="1">
    <location>
        <begin position="63"/>
        <end position="146"/>
    </location>
</feature>
<evidence type="ECO:0000256" key="1">
    <source>
        <dbReference type="SAM" id="MobiDB-lite"/>
    </source>
</evidence>
<sequence length="146" mass="16735">MLPSYRSLCDKCEKVHIGYPIRLLHELVKYLRYMLGHIIESCTTRRRSARPSPSPQYILFPKQKKETLSPSLRTSNTPGVDIERSRSRTRLINMGNDMSLSSQSQLAQSDSSTLERRTTSPIRIIRVSEARRPNQNQALAPNPIDK</sequence>
<feature type="compositionally biased region" description="Low complexity" evidence="1">
    <location>
        <begin position="99"/>
        <end position="112"/>
    </location>
</feature>
<reference evidence="2" key="1">
    <citation type="submission" date="2021-01" db="EMBL/GenBank/DDBJ databases">
        <title>Adiantum capillus-veneris genome.</title>
        <authorList>
            <person name="Fang Y."/>
            <person name="Liao Q."/>
        </authorList>
    </citation>
    <scope>NUCLEOTIDE SEQUENCE</scope>
    <source>
        <strain evidence="2">H3</strain>
        <tissue evidence="2">Leaf</tissue>
    </source>
</reference>
<dbReference type="Proteomes" id="UP000886520">
    <property type="component" value="Chromosome 9"/>
</dbReference>
<evidence type="ECO:0000313" key="2">
    <source>
        <dbReference type="EMBL" id="KAI5075464.1"/>
    </source>
</evidence>
<protein>
    <submittedName>
        <fullName evidence="2">Uncharacterized protein</fullName>
    </submittedName>
</protein>
<organism evidence="2 3">
    <name type="scientific">Adiantum capillus-veneris</name>
    <name type="common">Maidenhair fern</name>
    <dbReference type="NCBI Taxonomy" id="13818"/>
    <lineage>
        <taxon>Eukaryota</taxon>
        <taxon>Viridiplantae</taxon>
        <taxon>Streptophyta</taxon>
        <taxon>Embryophyta</taxon>
        <taxon>Tracheophyta</taxon>
        <taxon>Polypodiopsida</taxon>
        <taxon>Polypodiidae</taxon>
        <taxon>Polypodiales</taxon>
        <taxon>Pteridineae</taxon>
        <taxon>Pteridaceae</taxon>
        <taxon>Vittarioideae</taxon>
        <taxon>Adiantum</taxon>
    </lineage>
</organism>
<feature type="compositionally biased region" description="Polar residues" evidence="1">
    <location>
        <begin position="68"/>
        <end position="78"/>
    </location>
</feature>
<name>A0A9D4UX22_ADICA</name>
<accession>A0A9D4UX22</accession>
<proteinExistence type="predicted"/>
<keyword evidence="3" id="KW-1185">Reference proteome</keyword>
<evidence type="ECO:0000313" key="3">
    <source>
        <dbReference type="Proteomes" id="UP000886520"/>
    </source>
</evidence>
<comment type="caution">
    <text evidence="2">The sequence shown here is derived from an EMBL/GenBank/DDBJ whole genome shotgun (WGS) entry which is preliminary data.</text>
</comment>
<dbReference type="EMBL" id="JABFUD020000009">
    <property type="protein sequence ID" value="KAI5075464.1"/>
    <property type="molecule type" value="Genomic_DNA"/>
</dbReference>
<dbReference type="AlphaFoldDB" id="A0A9D4UX22"/>